<dbReference type="InterPro" id="IPR027417">
    <property type="entry name" value="P-loop_NTPase"/>
</dbReference>
<keyword evidence="2" id="KW-0813">Transport</keyword>
<dbReference type="SUPFAM" id="SSF50331">
    <property type="entry name" value="MOP-like"/>
    <property type="match status" value="1"/>
</dbReference>
<organism evidence="6 7">
    <name type="scientific">Parasedimentitalea denitrificans</name>
    <dbReference type="NCBI Taxonomy" id="2211118"/>
    <lineage>
        <taxon>Bacteria</taxon>
        <taxon>Pseudomonadati</taxon>
        <taxon>Pseudomonadota</taxon>
        <taxon>Alphaproteobacteria</taxon>
        <taxon>Rhodobacterales</taxon>
        <taxon>Paracoccaceae</taxon>
        <taxon>Parasedimentitalea</taxon>
    </lineage>
</organism>
<dbReference type="InterPro" id="IPR047641">
    <property type="entry name" value="ABC_transpr_MalK/UgpC-like"/>
</dbReference>
<dbReference type="EMBL" id="QHLQ01000014">
    <property type="protein sequence ID" value="NIZ62102.1"/>
    <property type="molecule type" value="Genomic_DNA"/>
</dbReference>
<evidence type="ECO:0000313" key="7">
    <source>
        <dbReference type="Proteomes" id="UP001429564"/>
    </source>
</evidence>
<dbReference type="InterPro" id="IPR040582">
    <property type="entry name" value="OB_MalK-like"/>
</dbReference>
<dbReference type="CDD" id="cd03301">
    <property type="entry name" value="ABC_MalK_N"/>
    <property type="match status" value="1"/>
</dbReference>
<sequence length="362" mass="39416">MSSIEIRNVTKSYGALQVLHGIDLNIVDEEFVVLVGPSGCGKSTLLRMIAGLEEISGGDVLIDGDRINDVSPQKRDLAMVFQSYALYPHMTVAENMGFSLSLSGAKKPQIQKEVGEAAKILHLEDYLERLPKNLSGGQRQRVAMGRAIVRDPKAFLFDEPLSNLDAKLRTHMRAEIRQLHQTLNATSVYVTHDQIEAMTLADRIVVMNAGRIEQVGSPIELFDTPMTKFVAGFIGAPTMNFFDGCVQADVDANPYITLGADNSHVPLPEGMKNHVGQQVSIGIRPQHILAEPAAPESGMITGSVSLVEQTGCETNLLLSAAGQQVTVQTKERMNVATGDWVNLSLKADCLHIFDQGTGRRLN</sequence>
<evidence type="ECO:0000256" key="4">
    <source>
        <dbReference type="ARBA" id="ARBA00022840"/>
    </source>
</evidence>
<dbReference type="InterPro" id="IPR017871">
    <property type="entry name" value="ABC_transporter-like_CS"/>
</dbReference>
<dbReference type="Gene3D" id="2.40.50.140">
    <property type="entry name" value="Nucleic acid-binding proteins"/>
    <property type="match status" value="1"/>
</dbReference>
<accession>A0ABX0W9A1</accession>
<evidence type="ECO:0000256" key="3">
    <source>
        <dbReference type="ARBA" id="ARBA00022741"/>
    </source>
</evidence>
<keyword evidence="7" id="KW-1185">Reference proteome</keyword>
<gene>
    <name evidence="6" type="ORF">DL239_14055</name>
</gene>
<evidence type="ECO:0000259" key="5">
    <source>
        <dbReference type="PROSITE" id="PS50893"/>
    </source>
</evidence>
<evidence type="ECO:0000256" key="2">
    <source>
        <dbReference type="ARBA" id="ARBA00022448"/>
    </source>
</evidence>
<dbReference type="RefSeq" id="WP_167684735.1">
    <property type="nucleotide sequence ID" value="NZ_QHLQ01000014.1"/>
</dbReference>
<dbReference type="Pfam" id="PF17912">
    <property type="entry name" value="OB_MalK"/>
    <property type="match status" value="1"/>
</dbReference>
<dbReference type="PANTHER" id="PTHR43875">
    <property type="entry name" value="MALTODEXTRIN IMPORT ATP-BINDING PROTEIN MSMX"/>
    <property type="match status" value="1"/>
</dbReference>
<evidence type="ECO:0000313" key="6">
    <source>
        <dbReference type="EMBL" id="NIZ62102.1"/>
    </source>
</evidence>
<dbReference type="PANTHER" id="PTHR43875:SF10">
    <property type="entry name" value="BLL2173 PROTEIN"/>
    <property type="match status" value="1"/>
</dbReference>
<keyword evidence="4" id="KW-0067">ATP-binding</keyword>
<keyword evidence="3" id="KW-0547">Nucleotide-binding</keyword>
<dbReference type="InterPro" id="IPR008995">
    <property type="entry name" value="Mo/tungstate-bd_C_term_dom"/>
</dbReference>
<dbReference type="PROSITE" id="PS50893">
    <property type="entry name" value="ABC_TRANSPORTER_2"/>
    <property type="match status" value="1"/>
</dbReference>
<dbReference type="Gene3D" id="2.40.50.100">
    <property type="match status" value="1"/>
</dbReference>
<reference evidence="6 7" key="1">
    <citation type="submission" date="2018-05" db="EMBL/GenBank/DDBJ databases">
        <authorList>
            <person name="Zhang Y.-J."/>
        </authorList>
    </citation>
    <scope>NUCLEOTIDE SEQUENCE [LARGE SCALE GENOMIC DNA]</scope>
    <source>
        <strain evidence="6 7">CY04</strain>
    </source>
</reference>
<dbReference type="InterPro" id="IPR003439">
    <property type="entry name" value="ABC_transporter-like_ATP-bd"/>
</dbReference>
<dbReference type="Proteomes" id="UP001429564">
    <property type="component" value="Unassembled WGS sequence"/>
</dbReference>
<proteinExistence type="inferred from homology"/>
<dbReference type="Gene3D" id="3.40.50.300">
    <property type="entry name" value="P-loop containing nucleotide triphosphate hydrolases"/>
    <property type="match status" value="1"/>
</dbReference>
<protein>
    <submittedName>
        <fullName evidence="6">ABC transporter</fullName>
    </submittedName>
</protein>
<dbReference type="InterPro" id="IPR012340">
    <property type="entry name" value="NA-bd_OB-fold"/>
</dbReference>
<dbReference type="InterPro" id="IPR015855">
    <property type="entry name" value="ABC_transpr_MalK-like"/>
</dbReference>
<dbReference type="Pfam" id="PF00005">
    <property type="entry name" value="ABC_tran"/>
    <property type="match status" value="1"/>
</dbReference>
<dbReference type="InterPro" id="IPR003593">
    <property type="entry name" value="AAA+_ATPase"/>
</dbReference>
<dbReference type="SUPFAM" id="SSF52540">
    <property type="entry name" value="P-loop containing nucleoside triphosphate hydrolases"/>
    <property type="match status" value="1"/>
</dbReference>
<comment type="caution">
    <text evidence="6">The sequence shown here is derived from an EMBL/GenBank/DDBJ whole genome shotgun (WGS) entry which is preliminary data.</text>
</comment>
<name>A0ABX0W9A1_9RHOB</name>
<comment type="similarity">
    <text evidence="1">Belongs to the ABC transporter superfamily.</text>
</comment>
<feature type="domain" description="ABC transporter" evidence="5">
    <location>
        <begin position="4"/>
        <end position="234"/>
    </location>
</feature>
<dbReference type="NCBIfam" id="NF008653">
    <property type="entry name" value="PRK11650.1"/>
    <property type="match status" value="1"/>
</dbReference>
<evidence type="ECO:0000256" key="1">
    <source>
        <dbReference type="ARBA" id="ARBA00005417"/>
    </source>
</evidence>
<dbReference type="PROSITE" id="PS00211">
    <property type="entry name" value="ABC_TRANSPORTER_1"/>
    <property type="match status" value="1"/>
</dbReference>
<dbReference type="SMART" id="SM00382">
    <property type="entry name" value="AAA"/>
    <property type="match status" value="1"/>
</dbReference>